<accession>A0ABY6PL65</accession>
<protein>
    <submittedName>
        <fullName evidence="3">IS701 family transposase</fullName>
    </submittedName>
</protein>
<name>A0ABY6PL65_9ACTN</name>
<dbReference type="RefSeq" id="WP_265365060.1">
    <property type="nucleotide sequence ID" value="NZ_CP110636.1"/>
</dbReference>
<dbReference type="EMBL" id="CP110636">
    <property type="protein sequence ID" value="UZJ34220.1"/>
    <property type="molecule type" value="Genomic_DNA"/>
</dbReference>
<evidence type="ECO:0000313" key="2">
    <source>
        <dbReference type="EMBL" id="UZJ33911.1"/>
    </source>
</evidence>
<reference evidence="3" key="1">
    <citation type="submission" date="2022-11" db="EMBL/GenBank/DDBJ databases">
        <title>Identification and genomic analyses of a novel endophytic actinobacterium Streptomyces endophytica sp. nov. with potential for biocontrol of Yam anthracnose.</title>
        <authorList>
            <person name="Huang X."/>
        </authorList>
    </citation>
    <scope>NUCLEOTIDE SEQUENCE</scope>
    <source>
        <strain evidence="3">HNM0140</strain>
    </source>
</reference>
<feature type="domain" description="Transposase IS701-like DDE" evidence="1">
    <location>
        <begin position="18"/>
        <end position="224"/>
    </location>
</feature>
<dbReference type="SUPFAM" id="SSF53098">
    <property type="entry name" value="Ribonuclease H-like"/>
    <property type="match status" value="1"/>
</dbReference>
<dbReference type="EMBL" id="CP110636">
    <property type="protein sequence ID" value="UZJ33911.1"/>
    <property type="molecule type" value="Genomic_DNA"/>
</dbReference>
<dbReference type="PANTHER" id="PTHR33627">
    <property type="entry name" value="TRANSPOSASE"/>
    <property type="match status" value="1"/>
</dbReference>
<gene>
    <name evidence="2" type="ORF">OJ254_05530</name>
    <name evidence="3" type="ORF">OJ254_11875</name>
    <name evidence="4" type="ORF">OJ254_28150</name>
</gene>
<evidence type="ECO:0000313" key="4">
    <source>
        <dbReference type="EMBL" id="UZJ34220.1"/>
    </source>
</evidence>
<dbReference type="NCBIfam" id="NF033540">
    <property type="entry name" value="transpos_IS701"/>
    <property type="match status" value="1"/>
</dbReference>
<dbReference type="InterPro" id="IPR012337">
    <property type="entry name" value="RNaseH-like_sf"/>
</dbReference>
<evidence type="ECO:0000313" key="3">
    <source>
        <dbReference type="EMBL" id="UZJ33987.1"/>
    </source>
</evidence>
<dbReference type="Proteomes" id="UP001164959">
    <property type="component" value="Chromosome"/>
</dbReference>
<evidence type="ECO:0000313" key="5">
    <source>
        <dbReference type="Proteomes" id="UP001164959"/>
    </source>
</evidence>
<dbReference type="EMBL" id="CP110636">
    <property type="protein sequence ID" value="UZJ33987.1"/>
    <property type="molecule type" value="Genomic_DNA"/>
</dbReference>
<dbReference type="PANTHER" id="PTHR33627:SF1">
    <property type="entry name" value="TRANSPOSASE"/>
    <property type="match status" value="1"/>
</dbReference>
<organism evidence="3 5">
    <name type="scientific">Streptomyces endophytica</name>
    <dbReference type="NCBI Taxonomy" id="2991496"/>
    <lineage>
        <taxon>Bacteria</taxon>
        <taxon>Bacillati</taxon>
        <taxon>Actinomycetota</taxon>
        <taxon>Actinomycetes</taxon>
        <taxon>Kitasatosporales</taxon>
        <taxon>Streptomycetaceae</taxon>
        <taxon>Streptomyces</taxon>
    </lineage>
</organism>
<proteinExistence type="predicted"/>
<keyword evidence="5" id="KW-1185">Reference proteome</keyword>
<dbReference type="Pfam" id="PF13546">
    <property type="entry name" value="DDE_5"/>
    <property type="match status" value="1"/>
</dbReference>
<evidence type="ECO:0000259" key="1">
    <source>
        <dbReference type="Pfam" id="PF13546"/>
    </source>
</evidence>
<dbReference type="InterPro" id="IPR039365">
    <property type="entry name" value="IS701-like"/>
</dbReference>
<dbReference type="InterPro" id="IPR038721">
    <property type="entry name" value="IS701-like_DDE_dom"/>
</dbReference>
<sequence>MESWSEGIADLHARIGHRFGRSEPRDRALDYLRGLLAPLERKNGWTLAEQVGQLRPDGVQRLLNHSDWDENAVRDDVRDFVVETIGTKDGILIGDDTGFVKKGTKSAGVQRQYSGTAGRRENCQVGTFLAYASTRGRALIDRELYLPASWTDDRARCRAAKIGDEVPFATKIEHLKWMLQRALDAAVPFAWVTTDEAYGQVRHFRSWLEERKVAYVVATKVNDTVTGLDGWQYRVDELIATRPKQAWKPLSAGAGAHGQRIYHWARAALRPRQENGFGHWVLARRNISNPADIAYYVCFGPVSTRLKDLVKVAGARWAVEECFQSAKGECGLDHYQVRHYRAWYRHITLAMAALAYLTAVRATQAAKGAADATNTTSYPSASPKSAA</sequence>